<reference evidence="2 3" key="1">
    <citation type="submission" date="2017-08" db="EMBL/GenBank/DDBJ databases">
        <title>Infants hospitalized years apart are colonized by the same room-sourced microbial strains.</title>
        <authorList>
            <person name="Brooks B."/>
            <person name="Olm M.R."/>
            <person name="Firek B.A."/>
            <person name="Baker R."/>
            <person name="Thomas B.C."/>
            <person name="Morowitz M.J."/>
            <person name="Banfield J.F."/>
        </authorList>
    </citation>
    <scope>NUCLEOTIDE SEQUENCE [LARGE SCALE GENOMIC DNA]</scope>
    <source>
        <strain evidence="2">S2_005_002_R2_29</strain>
    </source>
</reference>
<evidence type="ECO:0000313" key="3">
    <source>
        <dbReference type="Proteomes" id="UP000249417"/>
    </source>
</evidence>
<evidence type="ECO:0000256" key="1">
    <source>
        <dbReference type="SAM" id="MobiDB-lite"/>
    </source>
</evidence>
<accession>A0A2W5MWV9</accession>
<evidence type="ECO:0000313" key="2">
    <source>
        <dbReference type="EMBL" id="PZQ45284.1"/>
    </source>
</evidence>
<proteinExistence type="predicted"/>
<gene>
    <name evidence="2" type="ORF">DI551_07845</name>
</gene>
<sequence>MAFKITLWALGVLAIATIYNGVSAYNALGDSNIQAQFEQIGLLDDGAQNVPAPPRKPLRTEELASR</sequence>
<feature type="region of interest" description="Disordered" evidence="1">
    <location>
        <begin position="46"/>
        <end position="66"/>
    </location>
</feature>
<dbReference type="EMBL" id="QFQB01000055">
    <property type="protein sequence ID" value="PZQ45284.1"/>
    <property type="molecule type" value="Genomic_DNA"/>
</dbReference>
<dbReference type="Proteomes" id="UP000249417">
    <property type="component" value="Unassembled WGS sequence"/>
</dbReference>
<name>A0A2W5MWV9_9BACT</name>
<dbReference type="AlphaFoldDB" id="A0A2W5MWV9"/>
<comment type="caution">
    <text evidence="2">The sequence shown here is derived from an EMBL/GenBank/DDBJ whole genome shotgun (WGS) entry which is preliminary data.</text>
</comment>
<protein>
    <submittedName>
        <fullName evidence="2">Uncharacterized protein</fullName>
    </submittedName>
</protein>
<organism evidence="2 3">
    <name type="scientific">Micavibrio aeruginosavorus</name>
    <dbReference type="NCBI Taxonomy" id="349221"/>
    <lineage>
        <taxon>Bacteria</taxon>
        <taxon>Pseudomonadati</taxon>
        <taxon>Bdellovibrionota</taxon>
        <taxon>Bdellovibrionia</taxon>
        <taxon>Bdellovibrionales</taxon>
        <taxon>Pseudobdellovibrionaceae</taxon>
        <taxon>Micavibrio</taxon>
    </lineage>
</organism>